<dbReference type="SUPFAM" id="SSF49764">
    <property type="entry name" value="HSP20-like chaperones"/>
    <property type="match status" value="1"/>
</dbReference>
<name>A0ABM5KMW0_DIAVI</name>
<accession>A0ABM5KMW0</accession>
<dbReference type="Gene3D" id="2.60.40.790">
    <property type="match status" value="1"/>
</dbReference>
<reference evidence="6" key="1">
    <citation type="submission" date="2025-05" db="UniProtKB">
        <authorList>
            <consortium name="EnsemblMetazoa"/>
        </authorList>
    </citation>
    <scope>IDENTIFICATION</scope>
</reference>
<evidence type="ECO:0000256" key="2">
    <source>
        <dbReference type="PIRNR" id="PIRNR036514"/>
    </source>
</evidence>
<dbReference type="RefSeq" id="XP_050511519.1">
    <property type="nucleotide sequence ID" value="XM_050655562.1"/>
</dbReference>
<dbReference type="PANTHER" id="PTHR45640">
    <property type="entry name" value="HEAT SHOCK PROTEIN HSP-12.2-RELATED"/>
    <property type="match status" value="1"/>
</dbReference>
<dbReference type="InterPro" id="IPR008978">
    <property type="entry name" value="HSP20-like_chaperone"/>
</dbReference>
<dbReference type="CDD" id="cd06526">
    <property type="entry name" value="metazoan_ACD"/>
    <property type="match status" value="1"/>
</dbReference>
<dbReference type="PRINTS" id="PR00299">
    <property type="entry name" value="ACRYSTALLIN"/>
</dbReference>
<evidence type="ECO:0000313" key="7">
    <source>
        <dbReference type="Proteomes" id="UP001652700"/>
    </source>
</evidence>
<feature type="domain" description="SHSP" evidence="5">
    <location>
        <begin position="64"/>
        <end position="174"/>
    </location>
</feature>
<dbReference type="Pfam" id="PF00011">
    <property type="entry name" value="HSP20"/>
    <property type="match status" value="1"/>
</dbReference>
<evidence type="ECO:0000256" key="4">
    <source>
        <dbReference type="RuleBase" id="RU003616"/>
    </source>
</evidence>
<dbReference type="PIRSF" id="PIRSF036514">
    <property type="entry name" value="Sm_HSP_B1"/>
    <property type="match status" value="1"/>
</dbReference>
<evidence type="ECO:0000256" key="3">
    <source>
        <dbReference type="PROSITE-ProRule" id="PRU00285"/>
    </source>
</evidence>
<sequence length="191" mass="21669">MSKMAFIPVVFGENYWAPHCPRRQVAVPHRKFVEGINHDVLNSIALAQALFGPEQDRADMVMRQNSRILNQGRSSVTIDEHKFQANFDVQHFKPEEITVKVNGDRSITIEAEHEEKQDEHGGIYRHFVRKYKLPENCDIEKVDSKLSSDGVLSITAPTIGQKSSSHRTIPIIQTGKPIKSAEKPQIEQKSD</sequence>
<dbReference type="Proteomes" id="UP001652700">
    <property type="component" value="Unplaced"/>
</dbReference>
<proteinExistence type="inferred from homology"/>
<dbReference type="PROSITE" id="PS01031">
    <property type="entry name" value="SHSP"/>
    <property type="match status" value="1"/>
</dbReference>
<dbReference type="PANTHER" id="PTHR45640:SF13">
    <property type="entry name" value="HEAT SHOCK PROTEIN 22-RELATED"/>
    <property type="match status" value="1"/>
</dbReference>
<evidence type="ECO:0000259" key="5">
    <source>
        <dbReference type="PROSITE" id="PS01031"/>
    </source>
</evidence>
<dbReference type="InterPro" id="IPR002068">
    <property type="entry name" value="A-crystallin/Hsp20_dom"/>
</dbReference>
<keyword evidence="1" id="KW-0346">Stress response</keyword>
<organism evidence="6 7">
    <name type="scientific">Diabrotica virgifera virgifera</name>
    <name type="common">western corn rootworm</name>
    <dbReference type="NCBI Taxonomy" id="50390"/>
    <lineage>
        <taxon>Eukaryota</taxon>
        <taxon>Metazoa</taxon>
        <taxon>Ecdysozoa</taxon>
        <taxon>Arthropoda</taxon>
        <taxon>Hexapoda</taxon>
        <taxon>Insecta</taxon>
        <taxon>Pterygota</taxon>
        <taxon>Neoptera</taxon>
        <taxon>Endopterygota</taxon>
        <taxon>Coleoptera</taxon>
        <taxon>Polyphaga</taxon>
        <taxon>Cucujiformia</taxon>
        <taxon>Chrysomeloidea</taxon>
        <taxon>Chrysomelidae</taxon>
        <taxon>Galerucinae</taxon>
        <taxon>Diabroticina</taxon>
        <taxon>Diabroticites</taxon>
        <taxon>Diabrotica</taxon>
    </lineage>
</organism>
<protein>
    <recommendedName>
        <fullName evidence="5">SHSP domain-containing protein</fullName>
    </recommendedName>
</protein>
<dbReference type="InterPro" id="IPR001436">
    <property type="entry name" value="Alpha-crystallin/sHSP_animal"/>
</dbReference>
<evidence type="ECO:0000256" key="1">
    <source>
        <dbReference type="ARBA" id="ARBA00023016"/>
    </source>
</evidence>
<comment type="similarity">
    <text evidence="2 3 4">Belongs to the small heat shock protein (HSP20) family.</text>
</comment>
<dbReference type="EnsemblMetazoa" id="XM_050655562.1">
    <property type="protein sequence ID" value="XP_050511519.1"/>
    <property type="gene ID" value="LOC114328056"/>
</dbReference>
<evidence type="ECO:0000313" key="6">
    <source>
        <dbReference type="EnsemblMetazoa" id="XP_050511519.1"/>
    </source>
</evidence>
<dbReference type="GeneID" id="114328056"/>
<dbReference type="InterPro" id="IPR055269">
    <property type="entry name" value="Alpha-crystallin/HSP_16"/>
</dbReference>
<keyword evidence="7" id="KW-1185">Reference proteome</keyword>